<reference evidence="2 3" key="2">
    <citation type="journal article" date="2019" name="G3 (Bethesda)">
        <title>Hybrid Assembly of the Genome of the Entomopathogenic Nematode Steinernema carpocapsae Identifies the X-Chromosome.</title>
        <authorList>
            <person name="Serra L."/>
            <person name="Macchietto M."/>
            <person name="Macias-Munoz A."/>
            <person name="McGill C.J."/>
            <person name="Rodriguez I.M."/>
            <person name="Rodriguez B."/>
            <person name="Murad R."/>
            <person name="Mortazavi A."/>
        </authorList>
    </citation>
    <scope>NUCLEOTIDE SEQUENCE [LARGE SCALE GENOMIC DNA]</scope>
    <source>
        <strain evidence="2 3">ALL</strain>
    </source>
</reference>
<keyword evidence="3" id="KW-1185">Reference proteome</keyword>
<keyword evidence="1" id="KW-0472">Membrane</keyword>
<dbReference type="Proteomes" id="UP000298663">
    <property type="component" value="Unassembled WGS sequence"/>
</dbReference>
<organism evidence="2 3">
    <name type="scientific">Steinernema carpocapsae</name>
    <name type="common">Entomopathogenic nematode</name>
    <dbReference type="NCBI Taxonomy" id="34508"/>
    <lineage>
        <taxon>Eukaryota</taxon>
        <taxon>Metazoa</taxon>
        <taxon>Ecdysozoa</taxon>
        <taxon>Nematoda</taxon>
        <taxon>Chromadorea</taxon>
        <taxon>Rhabditida</taxon>
        <taxon>Tylenchina</taxon>
        <taxon>Panagrolaimomorpha</taxon>
        <taxon>Strongyloidoidea</taxon>
        <taxon>Steinernematidae</taxon>
        <taxon>Steinernema</taxon>
    </lineage>
</organism>
<gene>
    <name evidence="2" type="ORF">L596_020676</name>
</gene>
<comment type="caution">
    <text evidence="2">The sequence shown here is derived from an EMBL/GenBank/DDBJ whole genome shotgun (WGS) entry which is preliminary data.</text>
</comment>
<accession>A0A4U5MU99</accession>
<sequence>MISKGTIKAQKTVLWNLIIFSCTPIFMGVVPIMVEEVCFAFLQHSKLFIGGLPKNAVQGNRDGTRVLFNFASPFM</sequence>
<reference evidence="2 3" key="1">
    <citation type="journal article" date="2015" name="Genome Biol.">
        <title>Comparative genomics of Steinernema reveals deeply conserved gene regulatory networks.</title>
        <authorList>
            <person name="Dillman A.R."/>
            <person name="Macchietto M."/>
            <person name="Porter C.F."/>
            <person name="Rogers A."/>
            <person name="Williams B."/>
            <person name="Antoshechkin I."/>
            <person name="Lee M.M."/>
            <person name="Goodwin Z."/>
            <person name="Lu X."/>
            <person name="Lewis E.E."/>
            <person name="Goodrich-Blair H."/>
            <person name="Stock S.P."/>
            <person name="Adams B.J."/>
            <person name="Sternberg P.W."/>
            <person name="Mortazavi A."/>
        </authorList>
    </citation>
    <scope>NUCLEOTIDE SEQUENCE [LARGE SCALE GENOMIC DNA]</scope>
    <source>
        <strain evidence="2 3">ALL</strain>
    </source>
</reference>
<keyword evidence="1" id="KW-0812">Transmembrane</keyword>
<feature type="transmembrane region" description="Helical" evidence="1">
    <location>
        <begin position="12"/>
        <end position="34"/>
    </location>
</feature>
<protein>
    <submittedName>
        <fullName evidence="2">Uncharacterized protein</fullName>
    </submittedName>
</protein>
<dbReference type="PROSITE" id="PS51257">
    <property type="entry name" value="PROKAR_LIPOPROTEIN"/>
    <property type="match status" value="1"/>
</dbReference>
<name>A0A4U5MU99_STECR</name>
<dbReference type="EMBL" id="AZBU02000006">
    <property type="protein sequence ID" value="TKR73359.1"/>
    <property type="molecule type" value="Genomic_DNA"/>
</dbReference>
<proteinExistence type="predicted"/>
<evidence type="ECO:0000313" key="2">
    <source>
        <dbReference type="EMBL" id="TKR73359.1"/>
    </source>
</evidence>
<dbReference type="AlphaFoldDB" id="A0A4U5MU99"/>
<evidence type="ECO:0000256" key="1">
    <source>
        <dbReference type="SAM" id="Phobius"/>
    </source>
</evidence>
<keyword evidence="1" id="KW-1133">Transmembrane helix</keyword>
<evidence type="ECO:0000313" key="3">
    <source>
        <dbReference type="Proteomes" id="UP000298663"/>
    </source>
</evidence>